<keyword evidence="8" id="KW-0325">Glycoprotein</keyword>
<feature type="region of interest" description="Disordered" evidence="9">
    <location>
        <begin position="257"/>
        <end position="302"/>
    </location>
</feature>
<feature type="region of interest" description="Disordered" evidence="9">
    <location>
        <begin position="1023"/>
        <end position="1077"/>
    </location>
</feature>
<dbReference type="GO" id="GO:0007166">
    <property type="term" value="P:cell surface receptor signaling pathway"/>
    <property type="evidence" value="ECO:0007669"/>
    <property type="project" value="InterPro"/>
</dbReference>
<feature type="transmembrane region" description="Helical" evidence="10">
    <location>
        <begin position="743"/>
        <end position="761"/>
    </location>
</feature>
<dbReference type="FunCoup" id="F2UFA6">
    <property type="interactions" value="98"/>
</dbReference>
<dbReference type="OrthoDB" id="347083at2759"/>
<dbReference type="Proteomes" id="UP000007799">
    <property type="component" value="Unassembled WGS sequence"/>
</dbReference>
<gene>
    <name evidence="13" type="ORF">PTSG_06956</name>
</gene>
<evidence type="ECO:0000259" key="11">
    <source>
        <dbReference type="PROSITE" id="PS50221"/>
    </source>
</evidence>
<feature type="transmembrane region" description="Helical" evidence="10">
    <location>
        <begin position="818"/>
        <end position="837"/>
    </location>
</feature>
<dbReference type="PROSITE" id="PS50221">
    <property type="entry name" value="GAIN_B"/>
    <property type="match status" value="1"/>
</dbReference>
<feature type="transmembrane region" description="Helical" evidence="10">
    <location>
        <begin position="781"/>
        <end position="806"/>
    </location>
</feature>
<evidence type="ECO:0000259" key="12">
    <source>
        <dbReference type="PROSITE" id="PS50261"/>
    </source>
</evidence>
<evidence type="ECO:0000313" key="13">
    <source>
        <dbReference type="EMBL" id="EGD75306.1"/>
    </source>
</evidence>
<evidence type="ECO:0000256" key="1">
    <source>
        <dbReference type="ARBA" id="ARBA00004141"/>
    </source>
</evidence>
<evidence type="ECO:0000256" key="4">
    <source>
        <dbReference type="ARBA" id="ARBA00022729"/>
    </source>
</evidence>
<accession>F2UFA6</accession>
<keyword evidence="6 10" id="KW-0472">Membrane</keyword>
<feature type="transmembrane region" description="Helical" evidence="10">
    <location>
        <begin position="857"/>
        <end position="879"/>
    </location>
</feature>
<feature type="domain" description="G-protein coupled receptors family 2 profile 2" evidence="12">
    <location>
        <begin position="709"/>
        <end position="952"/>
    </location>
</feature>
<evidence type="ECO:0000256" key="7">
    <source>
        <dbReference type="ARBA" id="ARBA00023157"/>
    </source>
</evidence>
<evidence type="ECO:0008006" key="15">
    <source>
        <dbReference type="Google" id="ProtNLM"/>
    </source>
</evidence>
<dbReference type="Gene3D" id="2.60.220.50">
    <property type="match status" value="1"/>
</dbReference>
<evidence type="ECO:0000256" key="5">
    <source>
        <dbReference type="ARBA" id="ARBA00022989"/>
    </source>
</evidence>
<dbReference type="Pfam" id="PF01825">
    <property type="entry name" value="GPS"/>
    <property type="match status" value="1"/>
</dbReference>
<dbReference type="eggNOG" id="KOG4193">
    <property type="taxonomic scope" value="Eukaryota"/>
</dbReference>
<keyword evidence="4" id="KW-0732">Signal</keyword>
<comment type="subcellular location">
    <subcellularLocation>
        <location evidence="1">Membrane</location>
        <topology evidence="1">Multi-pass membrane protein</topology>
    </subcellularLocation>
</comment>
<comment type="similarity">
    <text evidence="2">Belongs to the G-protein coupled receptor 2 family. Adhesion G-protein coupled receptor (ADGR) subfamily.</text>
</comment>
<evidence type="ECO:0000256" key="2">
    <source>
        <dbReference type="ARBA" id="ARBA00007343"/>
    </source>
</evidence>
<feature type="transmembrane region" description="Helical" evidence="10">
    <location>
        <begin position="900"/>
        <end position="923"/>
    </location>
</feature>
<dbReference type="InParanoid" id="F2UFA6"/>
<feature type="compositionally biased region" description="Polar residues" evidence="9">
    <location>
        <begin position="1032"/>
        <end position="1045"/>
    </location>
</feature>
<keyword evidence="5 10" id="KW-1133">Transmembrane helix</keyword>
<dbReference type="RefSeq" id="XP_004992359.1">
    <property type="nucleotide sequence ID" value="XM_004992302.1"/>
</dbReference>
<dbReference type="PANTHER" id="PTHR12011:SF347">
    <property type="entry name" value="FI21270P1-RELATED"/>
    <property type="match status" value="1"/>
</dbReference>
<dbReference type="Gene3D" id="1.20.1070.10">
    <property type="entry name" value="Rhodopsin 7-helix transmembrane proteins"/>
    <property type="match status" value="1"/>
</dbReference>
<dbReference type="Gene3D" id="2.60.120.380">
    <property type="match status" value="1"/>
</dbReference>
<sequence>MPAQIGAMLCPGTNSEDWYALSSFPANATHVKLRLTLNHTRGDLDLYVVNATDASVAASSTNVARDEEIVLPIGGVVAADVFVAVAFYSGSGPMQYVLGLTPTTAAVATRPPSTASTASPVTTSTGCERDGIGLSIEGALVLAGDKHLNLSRILCGGEAMWYQVDVCAGCTVEASIVPNFRHAHCVVDMYLLAGGEHVAAAEPVTNHTSISYTPSTPTPVYVHIDHRTGDLAHFLLNITVSTSANVTTATGTTASATATQATPDVTAMTSTTPSTTTVRGRGNHGPPSQAPQPPVPTVGATPPRVTPTVVAPADANTQCVCPAELLDGVLWPAVAGCGALSHVQCPSTARAATATRRCTAANVLGRVNSTACSNDRLAVLATQPVTAANAAVVATTLSEETQSAGFIGAADVTAVARVLETMSNVLGNTSLGSTVVLNITTHLAATIDHLLDVNEATLGAAESNITQSTSSATMPALFGSVLARAARALPSNGSNMHEGANVVVGVFRFQHNQSYVRFPPEHRSSTSGSSNNSSNNSNAQAVVSAGNLLLTELMPTNPTAFFSFAVYRSARLFQSAETTSSRWTTTTVDADAGVVGGENAGGGQAVRFVNGPVLLAQADGDNNTPFKGTIRFRINKTMHMQDASDACVFWQFQNHSSVGAWSGVGCNATANDPALPPSVVECTCNHLTNFAIMTTPPGYQPTGSTALALDIITYAGLALSVPSLLLTFTVFACYRKLRTLGRVVIMHLCITLAVAMVLLVFGVHGSHDANRCVAVTTSLHFFLLSAFAWMLIEGVHLHNNFVVVFTRATSDTTAHLQYAAFAYLVPALIVGVTASALGPEKYVAENVCWLRWDTGAIWSFIGPLCFVVAANMVVFARILRSVISVGLARANNRRQSMFVRGAKVSASFFCVMGITWVFGILTISGDITMQYAFAILNAFQGLFIFVFHCLRDRTVQQTVRGRRETLPSQKVMTSSHRIPSTPKLARFNWQQQSRPSSAQTDSRTSTMDTPLSLAAFEEENFSILPPDKVDPSSAQTDSRTSTMDTPLSLAAFEEENFSMLPAGKDLELGDADETQAQ</sequence>
<protein>
    <recommendedName>
        <fullName evidence="15">G-protein coupled receptors family 2 profile 2 domain-containing protein</fullName>
    </recommendedName>
</protein>
<evidence type="ECO:0000256" key="8">
    <source>
        <dbReference type="ARBA" id="ARBA00023180"/>
    </source>
</evidence>
<evidence type="ECO:0000256" key="3">
    <source>
        <dbReference type="ARBA" id="ARBA00022692"/>
    </source>
</evidence>
<dbReference type="PROSITE" id="PS00650">
    <property type="entry name" value="G_PROTEIN_RECEP_F2_2"/>
    <property type="match status" value="1"/>
</dbReference>
<dbReference type="STRING" id="946362.F2UFA6"/>
<evidence type="ECO:0000256" key="9">
    <source>
        <dbReference type="SAM" id="MobiDB-lite"/>
    </source>
</evidence>
<feature type="region of interest" description="Disordered" evidence="9">
    <location>
        <begin position="518"/>
        <end position="538"/>
    </location>
</feature>
<dbReference type="InterPro" id="IPR057244">
    <property type="entry name" value="GAIN_B"/>
</dbReference>
<evidence type="ECO:0000256" key="10">
    <source>
        <dbReference type="SAM" id="Phobius"/>
    </source>
</evidence>
<reference evidence="13" key="1">
    <citation type="submission" date="2009-08" db="EMBL/GenBank/DDBJ databases">
        <title>Annotation of Salpingoeca rosetta.</title>
        <authorList>
            <consortium name="The Broad Institute Genome Sequencing Platform"/>
            <person name="Russ C."/>
            <person name="Cuomo C."/>
            <person name="Burger G."/>
            <person name="Gray M.W."/>
            <person name="Holland P.W.H."/>
            <person name="King N."/>
            <person name="Lang F.B.F."/>
            <person name="Roger A.J."/>
            <person name="Ruiz-Trillo I."/>
            <person name="Young S.K."/>
            <person name="Zeng Q."/>
            <person name="Gargeya S."/>
            <person name="Alvarado L."/>
            <person name="Berlin A."/>
            <person name="Chapman S.B."/>
            <person name="Chen Z."/>
            <person name="Freedman E."/>
            <person name="Gellesch M."/>
            <person name="Goldberg J."/>
            <person name="Griggs A."/>
            <person name="Gujja S."/>
            <person name="Heilman E."/>
            <person name="Heiman D."/>
            <person name="Howarth C."/>
            <person name="Mehta T."/>
            <person name="Neiman D."/>
            <person name="Pearson M."/>
            <person name="Roberts A."/>
            <person name="Saif S."/>
            <person name="Shea T."/>
            <person name="Shenoy N."/>
            <person name="Sisk P."/>
            <person name="Stolte C."/>
            <person name="Sykes S."/>
            <person name="White J."/>
            <person name="Yandava C."/>
            <person name="Haas B."/>
            <person name="Nusbaum C."/>
            <person name="Birren B."/>
        </authorList>
    </citation>
    <scope>NUCLEOTIDE SEQUENCE [LARGE SCALE GENOMIC DNA]</scope>
    <source>
        <strain evidence="13">ATCC 50818</strain>
    </source>
</reference>
<dbReference type="InterPro" id="IPR000832">
    <property type="entry name" value="GPCR_2_secretin-like"/>
</dbReference>
<feature type="transmembrane region" description="Helical" evidence="10">
    <location>
        <begin position="929"/>
        <end position="950"/>
    </location>
</feature>
<dbReference type="GO" id="GO:0004930">
    <property type="term" value="F:G protein-coupled receptor activity"/>
    <property type="evidence" value="ECO:0007669"/>
    <property type="project" value="InterPro"/>
</dbReference>
<dbReference type="FunFam" id="1.20.1070.10:FF:000058">
    <property type="entry name" value="Adhesion G protein-coupled receptor F5"/>
    <property type="match status" value="1"/>
</dbReference>
<dbReference type="InterPro" id="IPR046338">
    <property type="entry name" value="GAIN_dom_sf"/>
</dbReference>
<evidence type="ECO:0000256" key="6">
    <source>
        <dbReference type="ARBA" id="ARBA00023136"/>
    </source>
</evidence>
<evidence type="ECO:0000313" key="14">
    <source>
        <dbReference type="Proteomes" id="UP000007799"/>
    </source>
</evidence>
<dbReference type="InterPro" id="IPR000203">
    <property type="entry name" value="GPS"/>
</dbReference>
<feature type="compositionally biased region" description="Low complexity" evidence="9">
    <location>
        <begin position="525"/>
        <end position="538"/>
    </location>
</feature>
<dbReference type="EMBL" id="GL832971">
    <property type="protein sequence ID" value="EGD75306.1"/>
    <property type="molecule type" value="Genomic_DNA"/>
</dbReference>
<keyword evidence="7" id="KW-1015">Disulfide bond</keyword>
<keyword evidence="3 10" id="KW-0812">Transmembrane</keyword>
<feature type="transmembrane region" description="Helical" evidence="10">
    <location>
        <begin position="711"/>
        <end position="731"/>
    </location>
</feature>
<feature type="domain" description="GAIN-B" evidence="11">
    <location>
        <begin position="514"/>
        <end position="700"/>
    </location>
</feature>
<dbReference type="AlphaFoldDB" id="F2UFA6"/>
<proteinExistence type="inferred from homology"/>
<feature type="region of interest" description="Disordered" evidence="9">
    <location>
        <begin position="988"/>
        <end position="1007"/>
    </location>
</feature>
<dbReference type="GO" id="GO:0005886">
    <property type="term" value="C:plasma membrane"/>
    <property type="evidence" value="ECO:0007669"/>
    <property type="project" value="TreeGrafter"/>
</dbReference>
<dbReference type="PROSITE" id="PS50261">
    <property type="entry name" value="G_PROTEIN_RECEP_F2_4"/>
    <property type="match status" value="1"/>
</dbReference>
<dbReference type="KEGG" id="sre:PTSG_06956"/>
<keyword evidence="14" id="KW-1185">Reference proteome</keyword>
<dbReference type="GeneID" id="16072919"/>
<dbReference type="InterPro" id="IPR017981">
    <property type="entry name" value="GPCR_2-like_7TM"/>
</dbReference>
<dbReference type="CDD" id="cd15040">
    <property type="entry name" value="7tmB2_Adhesion"/>
    <property type="match status" value="1"/>
</dbReference>
<dbReference type="Pfam" id="PF00002">
    <property type="entry name" value="7tm_2"/>
    <property type="match status" value="1"/>
</dbReference>
<dbReference type="PANTHER" id="PTHR12011">
    <property type="entry name" value="ADHESION G-PROTEIN COUPLED RECEPTOR"/>
    <property type="match status" value="1"/>
</dbReference>
<dbReference type="InterPro" id="IPR017983">
    <property type="entry name" value="GPCR_2_secretin-like_CS"/>
</dbReference>
<name>F2UFA6_SALR5</name>
<feature type="compositionally biased region" description="Acidic residues" evidence="9">
    <location>
        <begin position="1068"/>
        <end position="1077"/>
    </location>
</feature>
<organism evidence="14">
    <name type="scientific">Salpingoeca rosetta (strain ATCC 50818 / BSB-021)</name>
    <dbReference type="NCBI Taxonomy" id="946362"/>
    <lineage>
        <taxon>Eukaryota</taxon>
        <taxon>Choanoflagellata</taxon>
        <taxon>Craspedida</taxon>
        <taxon>Salpingoecidae</taxon>
        <taxon>Salpingoeca</taxon>
    </lineage>
</organism>
<dbReference type="PRINTS" id="PR00249">
    <property type="entry name" value="GPCRSECRETIN"/>
</dbReference>